<reference evidence="1" key="1">
    <citation type="submission" date="2021-03" db="EMBL/GenBank/DDBJ databases">
        <title>Draft genome sequence of rust myrtle Austropuccinia psidii MF-1, a brazilian biotype.</title>
        <authorList>
            <person name="Quecine M.C."/>
            <person name="Pachon D.M.R."/>
            <person name="Bonatelli M.L."/>
            <person name="Correr F.H."/>
            <person name="Franceschini L.M."/>
            <person name="Leite T.F."/>
            <person name="Margarido G.R.A."/>
            <person name="Almeida C.A."/>
            <person name="Ferrarezi J.A."/>
            <person name="Labate C.A."/>
        </authorList>
    </citation>
    <scope>NUCLEOTIDE SEQUENCE</scope>
    <source>
        <strain evidence="1">MF-1</strain>
    </source>
</reference>
<evidence type="ECO:0000313" key="2">
    <source>
        <dbReference type="Proteomes" id="UP000765509"/>
    </source>
</evidence>
<comment type="caution">
    <text evidence="1">The sequence shown here is derived from an EMBL/GenBank/DDBJ whole genome shotgun (WGS) entry which is preliminary data.</text>
</comment>
<protein>
    <submittedName>
        <fullName evidence="1">Uncharacterized protein</fullName>
    </submittedName>
</protein>
<organism evidence="1 2">
    <name type="scientific">Austropuccinia psidii MF-1</name>
    <dbReference type="NCBI Taxonomy" id="1389203"/>
    <lineage>
        <taxon>Eukaryota</taxon>
        <taxon>Fungi</taxon>
        <taxon>Dikarya</taxon>
        <taxon>Basidiomycota</taxon>
        <taxon>Pucciniomycotina</taxon>
        <taxon>Pucciniomycetes</taxon>
        <taxon>Pucciniales</taxon>
        <taxon>Sphaerophragmiaceae</taxon>
        <taxon>Austropuccinia</taxon>
    </lineage>
</organism>
<name>A0A9Q3K2I5_9BASI</name>
<proteinExistence type="predicted"/>
<gene>
    <name evidence="1" type="ORF">O181_111495</name>
</gene>
<dbReference type="AlphaFoldDB" id="A0A9Q3K2I5"/>
<dbReference type="Proteomes" id="UP000765509">
    <property type="component" value="Unassembled WGS sequence"/>
</dbReference>
<accession>A0A9Q3K2I5</accession>
<evidence type="ECO:0000313" key="1">
    <source>
        <dbReference type="EMBL" id="MBW0571780.1"/>
    </source>
</evidence>
<keyword evidence="2" id="KW-1185">Reference proteome</keyword>
<sequence length="147" mass="16053">MKFSFRNAVGAGFWIQEGLNCEISLFRNASGDALTSDISPNKSKGASTQLTPSCGIQVFWLSLKITASSSWGWNPPFTDDGNKPSRQEDLISPVHSLTQKVDSLFPAQEKDLAMLAAYCNQQHISAVPTSSHLFVYNKLLQAPHPLG</sequence>
<dbReference type="EMBL" id="AVOT02088803">
    <property type="protein sequence ID" value="MBW0571780.1"/>
    <property type="molecule type" value="Genomic_DNA"/>
</dbReference>